<dbReference type="OrthoDB" id="5295174at2"/>
<dbReference type="Pfam" id="PF12833">
    <property type="entry name" value="HTH_18"/>
    <property type="match status" value="1"/>
</dbReference>
<dbReference type="GO" id="GO:0043565">
    <property type="term" value="F:sequence-specific DNA binding"/>
    <property type="evidence" value="ECO:0007669"/>
    <property type="project" value="InterPro"/>
</dbReference>
<feature type="repeat" description="TPR" evidence="4">
    <location>
        <begin position="289"/>
        <end position="322"/>
    </location>
</feature>
<keyword evidence="6" id="KW-1133">Transmembrane helix</keyword>
<protein>
    <recommendedName>
        <fullName evidence="7">HTH araC/xylS-type domain-containing protein</fullName>
    </recommendedName>
</protein>
<dbReference type="InterPro" id="IPR019734">
    <property type="entry name" value="TPR_rpt"/>
</dbReference>
<feature type="transmembrane region" description="Helical" evidence="6">
    <location>
        <begin position="404"/>
        <end position="422"/>
    </location>
</feature>
<dbReference type="PANTHER" id="PTHR43280:SF2">
    <property type="entry name" value="HTH-TYPE TRANSCRIPTIONAL REGULATOR EXSA"/>
    <property type="match status" value="1"/>
</dbReference>
<dbReference type="PROSITE" id="PS01124">
    <property type="entry name" value="HTH_ARAC_FAMILY_2"/>
    <property type="match status" value="1"/>
</dbReference>
<dbReference type="SUPFAM" id="SSF48452">
    <property type="entry name" value="TPR-like"/>
    <property type="match status" value="2"/>
</dbReference>
<dbReference type="KEGG" id="kan:IMCC3317_03150"/>
<dbReference type="InterPro" id="IPR011990">
    <property type="entry name" value="TPR-like_helical_dom_sf"/>
</dbReference>
<sequence>MLNFTQYCYSPFFKIFILLFYFSTISSAFSQTDSLATKSYDELVGLYSSKIGKNPEIAIVYMQKAHQLAKQKNDTKNIAKTLYGIAFCNFYLTNNSKALQDVEMAIEILSTQETKNSALLSHCYNLRGMVFSDIREDSKALDSYLKAKQYSKNLINKIKISTNIAFIKKMHKDYKEAIRIFKENLLIVEESTIIEETKRRYEVSILANITETYLIMNEATSGNFTKEARYYNDLALQKYSKNEDTVLYYFLLINEMMILFEEGAYDKSIELAQEIVDYVLENNDENSLCMAYFYIGKNYAKLKEYNRAILFFEKANGIIQNSQRKYPIEKLLNKELALSYTAIGKIEKGQEYFDKYITLVEAESLDDVKVLNAVYAKNDIPELRAELDRLKEIILSERKKKQQLYLIAFALVLVLIISFIWYRKKVKKIKQRITEVLQKVSELERVEAEEKNKVSIISEKVTDEKAALLLEKLEEFEDKREYLSLDCSLSFVAEKLESNTSYVSNLINNYKNKTFKSYITELRINTALIRLKNDGKLRSYTIKAIAEEFGFKRQETFSKAFKSQTGIYPSQYLKKLREDLEVN</sequence>
<dbReference type="EMBL" id="CP019288">
    <property type="protein sequence ID" value="QHI34969.1"/>
    <property type="molecule type" value="Genomic_DNA"/>
</dbReference>
<reference evidence="8 9" key="1">
    <citation type="journal article" date="2013" name="Int. J. Syst. Evol. Microbiol.">
        <title>Kordia antarctica sp. nov., isolated from Antarctic seawater.</title>
        <authorList>
            <person name="Baek K."/>
            <person name="Choi A."/>
            <person name="Kang I."/>
            <person name="Lee K."/>
            <person name="Cho J.C."/>
        </authorList>
    </citation>
    <scope>NUCLEOTIDE SEQUENCE [LARGE SCALE GENOMIC DNA]</scope>
    <source>
        <strain evidence="8 9">IMCC3317</strain>
    </source>
</reference>
<keyword evidence="4" id="KW-0802">TPR repeat</keyword>
<evidence type="ECO:0000256" key="4">
    <source>
        <dbReference type="PROSITE-ProRule" id="PRU00339"/>
    </source>
</evidence>
<dbReference type="SUPFAM" id="SSF46689">
    <property type="entry name" value="Homeodomain-like"/>
    <property type="match status" value="1"/>
</dbReference>
<dbReference type="Proteomes" id="UP000464657">
    <property type="component" value="Chromosome"/>
</dbReference>
<feature type="domain" description="HTH araC/xylS-type" evidence="7">
    <location>
        <begin position="471"/>
        <end position="575"/>
    </location>
</feature>
<keyword evidence="5" id="KW-0175">Coiled coil</keyword>
<dbReference type="PROSITE" id="PS50005">
    <property type="entry name" value="TPR"/>
    <property type="match status" value="1"/>
</dbReference>
<dbReference type="PANTHER" id="PTHR43280">
    <property type="entry name" value="ARAC-FAMILY TRANSCRIPTIONAL REGULATOR"/>
    <property type="match status" value="1"/>
</dbReference>
<keyword evidence="9" id="KW-1185">Reference proteome</keyword>
<accession>A0A7L4ZEL7</accession>
<dbReference type="SMART" id="SM00342">
    <property type="entry name" value="HTH_ARAC"/>
    <property type="match status" value="1"/>
</dbReference>
<dbReference type="AlphaFoldDB" id="A0A7L4ZEL7"/>
<dbReference type="SMART" id="SM00028">
    <property type="entry name" value="TPR"/>
    <property type="match status" value="4"/>
</dbReference>
<evidence type="ECO:0000313" key="8">
    <source>
        <dbReference type="EMBL" id="QHI34969.1"/>
    </source>
</evidence>
<evidence type="ECO:0000256" key="3">
    <source>
        <dbReference type="ARBA" id="ARBA00023163"/>
    </source>
</evidence>
<dbReference type="Gene3D" id="1.25.40.10">
    <property type="entry name" value="Tetratricopeptide repeat domain"/>
    <property type="match status" value="2"/>
</dbReference>
<keyword evidence="1" id="KW-0805">Transcription regulation</keyword>
<keyword evidence="3" id="KW-0804">Transcription</keyword>
<proteinExistence type="predicted"/>
<evidence type="ECO:0000259" key="7">
    <source>
        <dbReference type="PROSITE" id="PS01124"/>
    </source>
</evidence>
<keyword evidence="6" id="KW-0812">Transmembrane</keyword>
<feature type="transmembrane region" description="Helical" evidence="6">
    <location>
        <begin position="12"/>
        <end position="29"/>
    </location>
</feature>
<dbReference type="InterPro" id="IPR009057">
    <property type="entry name" value="Homeodomain-like_sf"/>
</dbReference>
<evidence type="ECO:0000313" key="9">
    <source>
        <dbReference type="Proteomes" id="UP000464657"/>
    </source>
</evidence>
<evidence type="ECO:0000256" key="6">
    <source>
        <dbReference type="SAM" id="Phobius"/>
    </source>
</evidence>
<evidence type="ECO:0000256" key="1">
    <source>
        <dbReference type="ARBA" id="ARBA00023015"/>
    </source>
</evidence>
<name>A0A7L4ZEL7_9FLAO</name>
<dbReference type="Gene3D" id="1.10.10.60">
    <property type="entry name" value="Homeodomain-like"/>
    <property type="match status" value="2"/>
</dbReference>
<dbReference type="InterPro" id="IPR018060">
    <property type="entry name" value="HTH_AraC"/>
</dbReference>
<dbReference type="GO" id="GO:0003700">
    <property type="term" value="F:DNA-binding transcription factor activity"/>
    <property type="evidence" value="ECO:0007669"/>
    <property type="project" value="InterPro"/>
</dbReference>
<keyword evidence="2" id="KW-0238">DNA-binding</keyword>
<gene>
    <name evidence="8" type="ORF">IMCC3317_03150</name>
</gene>
<feature type="coiled-coil region" evidence="5">
    <location>
        <begin position="426"/>
        <end position="453"/>
    </location>
</feature>
<evidence type="ECO:0000256" key="5">
    <source>
        <dbReference type="SAM" id="Coils"/>
    </source>
</evidence>
<keyword evidence="6" id="KW-0472">Membrane</keyword>
<evidence type="ECO:0000256" key="2">
    <source>
        <dbReference type="ARBA" id="ARBA00023125"/>
    </source>
</evidence>
<dbReference type="RefSeq" id="WP_160127748.1">
    <property type="nucleotide sequence ID" value="NZ_CP019288.1"/>
</dbReference>
<organism evidence="8 9">
    <name type="scientific">Kordia antarctica</name>
    <dbReference type="NCBI Taxonomy" id="1218801"/>
    <lineage>
        <taxon>Bacteria</taxon>
        <taxon>Pseudomonadati</taxon>
        <taxon>Bacteroidota</taxon>
        <taxon>Flavobacteriia</taxon>
        <taxon>Flavobacteriales</taxon>
        <taxon>Flavobacteriaceae</taxon>
        <taxon>Kordia</taxon>
    </lineage>
</organism>